<keyword evidence="1" id="KW-0472">Membrane</keyword>
<evidence type="ECO:0000313" key="3">
    <source>
        <dbReference type="Proteomes" id="UP000510822"/>
    </source>
</evidence>
<name>A0A7D5ZH57_9NEIS</name>
<dbReference type="Gene3D" id="3.30.700.10">
    <property type="entry name" value="Glycoprotein, Type 4 Pilin"/>
    <property type="match status" value="1"/>
</dbReference>
<keyword evidence="1" id="KW-1133">Transmembrane helix</keyword>
<protein>
    <submittedName>
        <fullName evidence="2">Prepilin-type N-terminal cleavage/methylation domain-containing protein</fullName>
    </submittedName>
</protein>
<gene>
    <name evidence="2" type="ORF">HZU75_09600</name>
</gene>
<keyword evidence="1" id="KW-0812">Transmembrane</keyword>
<dbReference type="AlphaFoldDB" id="A0A7D5ZH57"/>
<sequence length="139" mass="15041">MPKTETENGFTLIELLIVVAIISILASIALPAYNSYVRKSKAKAAAADLTSLAMNFENAYQKTLSYPTDTTTSTATTKSKMTNWQPSLDNTNFEYSITTATASTYELTATGQGSLSGCDLKLKHDNTRSATSTCGFTKW</sequence>
<dbReference type="InterPro" id="IPR031982">
    <property type="entry name" value="PilE-like"/>
</dbReference>
<dbReference type="RefSeq" id="WP_180305875.1">
    <property type="nucleotide sequence ID" value="NZ_CP058952.1"/>
</dbReference>
<dbReference type="SUPFAM" id="SSF54523">
    <property type="entry name" value="Pili subunits"/>
    <property type="match status" value="1"/>
</dbReference>
<dbReference type="PANTHER" id="PTHR30093:SF47">
    <property type="entry name" value="TYPE IV PILUS NON-CORE MINOR PILIN PILE"/>
    <property type="match status" value="1"/>
</dbReference>
<reference evidence="2 3" key="1">
    <citation type="journal article" date="2016" name="Int. J. Syst. Evol. Microbiol.">
        <title>Chitinibacter fontanus sp. nov., isolated from a spring.</title>
        <authorList>
            <person name="Sheu S.Y."/>
            <person name="Li Y.S."/>
            <person name="Young C.C."/>
            <person name="Chen W.M."/>
        </authorList>
    </citation>
    <scope>NUCLEOTIDE SEQUENCE [LARGE SCALE GENOMIC DNA]</scope>
    <source>
        <strain evidence="2 3">STM-7</strain>
    </source>
</reference>
<proteinExistence type="predicted"/>
<dbReference type="KEGG" id="cfon:HZU75_09600"/>
<dbReference type="Pfam" id="PF16732">
    <property type="entry name" value="ComP_DUS"/>
    <property type="match status" value="1"/>
</dbReference>
<dbReference type="GO" id="GO:0043683">
    <property type="term" value="P:type IV pilus assembly"/>
    <property type="evidence" value="ECO:0007669"/>
    <property type="project" value="InterPro"/>
</dbReference>
<dbReference type="EMBL" id="CP058952">
    <property type="protein sequence ID" value="QLI81767.1"/>
    <property type="molecule type" value="Genomic_DNA"/>
</dbReference>
<accession>A0A7D5ZH57</accession>
<organism evidence="2 3">
    <name type="scientific">Chitinibacter fontanus</name>
    <dbReference type="NCBI Taxonomy" id="1737446"/>
    <lineage>
        <taxon>Bacteria</taxon>
        <taxon>Pseudomonadati</taxon>
        <taxon>Pseudomonadota</taxon>
        <taxon>Betaproteobacteria</taxon>
        <taxon>Neisseriales</taxon>
        <taxon>Chitinibacteraceae</taxon>
        <taxon>Chitinibacter</taxon>
    </lineage>
</organism>
<evidence type="ECO:0000256" key="1">
    <source>
        <dbReference type="SAM" id="Phobius"/>
    </source>
</evidence>
<dbReference type="Pfam" id="PF07963">
    <property type="entry name" value="N_methyl"/>
    <property type="match status" value="1"/>
</dbReference>
<keyword evidence="3" id="KW-1185">Reference proteome</keyword>
<evidence type="ECO:0000313" key="2">
    <source>
        <dbReference type="EMBL" id="QLI81767.1"/>
    </source>
</evidence>
<dbReference type="Proteomes" id="UP000510822">
    <property type="component" value="Chromosome"/>
</dbReference>
<dbReference type="PANTHER" id="PTHR30093">
    <property type="entry name" value="GENERAL SECRETION PATHWAY PROTEIN G"/>
    <property type="match status" value="1"/>
</dbReference>
<feature type="transmembrane region" description="Helical" evidence="1">
    <location>
        <begin position="12"/>
        <end position="33"/>
    </location>
</feature>
<dbReference type="InterPro" id="IPR045584">
    <property type="entry name" value="Pilin-like"/>
</dbReference>
<dbReference type="InterPro" id="IPR012902">
    <property type="entry name" value="N_methyl_site"/>
</dbReference>
<dbReference type="NCBIfam" id="TIGR02532">
    <property type="entry name" value="IV_pilin_GFxxxE"/>
    <property type="match status" value="1"/>
</dbReference>